<dbReference type="EMBL" id="JAWZYT010002749">
    <property type="protein sequence ID" value="KAK4302331.1"/>
    <property type="molecule type" value="Genomic_DNA"/>
</dbReference>
<proteinExistence type="predicted"/>
<keyword evidence="2" id="KW-1185">Reference proteome</keyword>
<evidence type="ECO:0000313" key="2">
    <source>
        <dbReference type="Proteomes" id="UP001292094"/>
    </source>
</evidence>
<name>A0AAE1TYS9_9EUCA</name>
<reference evidence="1" key="1">
    <citation type="submission" date="2023-11" db="EMBL/GenBank/DDBJ databases">
        <title>Genome assemblies of two species of porcelain crab, Petrolisthes cinctipes and Petrolisthes manimaculis (Anomura: Porcellanidae).</title>
        <authorList>
            <person name="Angst P."/>
        </authorList>
    </citation>
    <scope>NUCLEOTIDE SEQUENCE</scope>
    <source>
        <strain evidence="1">PB745_02</strain>
        <tissue evidence="1">Gill</tissue>
    </source>
</reference>
<accession>A0AAE1TYS9</accession>
<evidence type="ECO:0000313" key="1">
    <source>
        <dbReference type="EMBL" id="KAK4302331.1"/>
    </source>
</evidence>
<organism evidence="1 2">
    <name type="scientific">Petrolisthes manimaculis</name>
    <dbReference type="NCBI Taxonomy" id="1843537"/>
    <lineage>
        <taxon>Eukaryota</taxon>
        <taxon>Metazoa</taxon>
        <taxon>Ecdysozoa</taxon>
        <taxon>Arthropoda</taxon>
        <taxon>Crustacea</taxon>
        <taxon>Multicrustacea</taxon>
        <taxon>Malacostraca</taxon>
        <taxon>Eumalacostraca</taxon>
        <taxon>Eucarida</taxon>
        <taxon>Decapoda</taxon>
        <taxon>Pleocyemata</taxon>
        <taxon>Anomura</taxon>
        <taxon>Galatheoidea</taxon>
        <taxon>Porcellanidae</taxon>
        <taxon>Petrolisthes</taxon>
    </lineage>
</organism>
<dbReference type="AlphaFoldDB" id="A0AAE1TYS9"/>
<comment type="caution">
    <text evidence="1">The sequence shown here is derived from an EMBL/GenBank/DDBJ whole genome shotgun (WGS) entry which is preliminary data.</text>
</comment>
<dbReference type="Proteomes" id="UP001292094">
    <property type="component" value="Unassembled WGS sequence"/>
</dbReference>
<protein>
    <submittedName>
        <fullName evidence="1">Uncharacterized protein</fullName>
    </submittedName>
</protein>
<sequence>MSDEAVCVKTYDHNFLCQEIVSRPSFTPSSTDDYRSIKKKTYERLPLTNAFPITGNRNGGGRVCHGGRPCPGAPCVRVPARGQGALMTACNPMPVNAGGRNALPCQILMHFTVS</sequence>
<gene>
    <name evidence="1" type="ORF">Pmani_025581</name>
</gene>